<dbReference type="InterPro" id="IPR052402">
    <property type="entry name" value="ADCK_kinase"/>
</dbReference>
<protein>
    <submittedName>
        <fullName evidence="4">Abc-1</fullName>
    </submittedName>
</protein>
<feature type="transmembrane region" description="Helical" evidence="2">
    <location>
        <begin position="68"/>
        <end position="86"/>
    </location>
</feature>
<dbReference type="PANTHER" id="PTHR45890">
    <property type="entry name" value="AARF DOMAIN CONTAINING KINASE 2 (PREDICTED)"/>
    <property type="match status" value="1"/>
</dbReference>
<evidence type="ECO:0000256" key="2">
    <source>
        <dbReference type="SAM" id="Phobius"/>
    </source>
</evidence>
<keyword evidence="2" id="KW-0472">Membrane</keyword>
<reference evidence="4 5" key="1">
    <citation type="journal article" date="2016" name="Genome Biol. Evol.">
        <title>Divergent and convergent evolution of fungal pathogenicity.</title>
        <authorList>
            <person name="Shang Y."/>
            <person name="Xiao G."/>
            <person name="Zheng P."/>
            <person name="Cen K."/>
            <person name="Zhan S."/>
            <person name="Wang C."/>
        </authorList>
    </citation>
    <scope>NUCLEOTIDE SEQUENCE [LARGE SCALE GENOMIC DNA]</scope>
    <source>
        <strain evidence="4 5">ARSEF 7405</strain>
    </source>
</reference>
<comment type="caution">
    <text evidence="4">The sequence shown here is derived from an EMBL/GenBank/DDBJ whole genome shotgun (WGS) entry which is preliminary data.</text>
</comment>
<keyword evidence="2" id="KW-1133">Transmembrane helix</keyword>
<feature type="domain" description="ABC1 atypical kinase-like" evidence="3">
    <location>
        <begin position="221"/>
        <end position="275"/>
    </location>
</feature>
<dbReference type="SUPFAM" id="SSF56112">
    <property type="entry name" value="Protein kinase-like (PK-like)"/>
    <property type="match status" value="1"/>
</dbReference>
<feature type="transmembrane region" description="Helical" evidence="2">
    <location>
        <begin position="145"/>
        <end position="164"/>
    </location>
</feature>
<dbReference type="VEuPathDB" id="FungiDB:AAP_00463"/>
<dbReference type="InterPro" id="IPR011009">
    <property type="entry name" value="Kinase-like_dom_sf"/>
</dbReference>
<comment type="similarity">
    <text evidence="1">Belongs to the protein kinase superfamily. ADCK protein kinase family.</text>
</comment>
<accession>A0A162ITK2</accession>
<dbReference type="AlphaFoldDB" id="A0A162ITK2"/>
<name>A0A162ITK2_9EURO</name>
<evidence type="ECO:0000259" key="3">
    <source>
        <dbReference type="Pfam" id="PF03109"/>
    </source>
</evidence>
<dbReference type="CDD" id="cd13971">
    <property type="entry name" value="ADCK2-like"/>
    <property type="match status" value="1"/>
</dbReference>
<evidence type="ECO:0000313" key="5">
    <source>
        <dbReference type="Proteomes" id="UP000242877"/>
    </source>
</evidence>
<sequence length="703" mass="79738">MNARAGSKSGRLVSSLLLSHNRCGLAQSVKVQRRFWGSHGNHSIAKAQYSPRYHHGGRRYGFTPESRMVFGLPVLAGFGAIGFLMTPDKTSEQDDTTALEKQVSHTTNAHQKAELSKGWMLRMARGLRNWLHVHIFEPVATGLRFLHLVIVFVPVIATVPAIWIGRRVKDRNNEPIGRLWWYGLLVSSMESAGATFIKLGQWAASRTDIFPPELCDLMSSLHSNAPSHSFEVTKETICRAFGGHKFEDIFEDFDEQPLGVGAIAQVYKAKLRSDFAVPKHEIDDQCDFSSQVKWNVDLSVKKAPPVVAPSSYVAVKVLHPGIERTVERDLCIMNFFAKLINMIPTMEWLSFPDEVKQFGYMMRLQLNLKTEALHLSTFREKFKSRSSAWFPYPYEQYTTREVLVEEFAQGIPLATFLRNGAGAYHQEIAHEGLDAFLNMLLIDNFIHSDLHPGNIMVRFYKPHQLKLFCSPRESRREADLQSLEDETNFVLSRLLPVQDDREVWNQNLELIRSEGYKPQIVFIDTGLVTELDDTNRKNFLALFQAIAEFDGYKAGTLMVERCRQPYAVVDPEVFALRMQNLALDLKRRTFALGNVKIGDVLGQVLSMVRKHHVRLEGDFVNVVISCLLLEGIGRNLDPELDLFKSALPILRRLGSESTVFESVRQGDTSMLRVWIGIEARALVQASVESVEKCVKYDLLSPNI</sequence>
<dbReference type="Pfam" id="PF03109">
    <property type="entry name" value="ABC1"/>
    <property type="match status" value="2"/>
</dbReference>
<dbReference type="InterPro" id="IPR044095">
    <property type="entry name" value="ADCK2_dom"/>
</dbReference>
<evidence type="ECO:0000313" key="4">
    <source>
        <dbReference type="EMBL" id="KZZ98202.1"/>
    </source>
</evidence>
<organism evidence="4 5">
    <name type="scientific">Ascosphaera apis ARSEF 7405</name>
    <dbReference type="NCBI Taxonomy" id="392613"/>
    <lineage>
        <taxon>Eukaryota</taxon>
        <taxon>Fungi</taxon>
        <taxon>Dikarya</taxon>
        <taxon>Ascomycota</taxon>
        <taxon>Pezizomycotina</taxon>
        <taxon>Eurotiomycetes</taxon>
        <taxon>Eurotiomycetidae</taxon>
        <taxon>Onygenales</taxon>
        <taxon>Ascosphaeraceae</taxon>
        <taxon>Ascosphaera</taxon>
    </lineage>
</organism>
<dbReference type="Proteomes" id="UP000242877">
    <property type="component" value="Unassembled WGS sequence"/>
</dbReference>
<gene>
    <name evidence="4" type="ORF">AAP_00463</name>
</gene>
<feature type="domain" description="ABC1 atypical kinase-like" evidence="3">
    <location>
        <begin position="311"/>
        <end position="458"/>
    </location>
</feature>
<proteinExistence type="inferred from homology"/>
<dbReference type="EMBL" id="AZGZ01000001">
    <property type="protein sequence ID" value="KZZ98202.1"/>
    <property type="molecule type" value="Genomic_DNA"/>
</dbReference>
<dbReference type="OrthoDB" id="1290869at2759"/>
<keyword evidence="2" id="KW-0812">Transmembrane</keyword>
<evidence type="ECO:0000256" key="1">
    <source>
        <dbReference type="ARBA" id="ARBA00009670"/>
    </source>
</evidence>
<dbReference type="GO" id="GO:0005739">
    <property type="term" value="C:mitochondrion"/>
    <property type="evidence" value="ECO:0007669"/>
    <property type="project" value="TreeGrafter"/>
</dbReference>
<dbReference type="PANTHER" id="PTHR45890:SF1">
    <property type="entry name" value="AARF DOMAIN CONTAINING KINASE 2"/>
    <property type="match status" value="1"/>
</dbReference>
<keyword evidence="5" id="KW-1185">Reference proteome</keyword>
<dbReference type="InterPro" id="IPR004147">
    <property type="entry name" value="ABC1_dom"/>
</dbReference>